<gene>
    <name evidence="7" type="primary">hcaR1</name>
    <name evidence="7" type="ORF">CETAM_00535</name>
</gene>
<dbReference type="PRINTS" id="PR00039">
    <property type="entry name" value="HTHLYSR"/>
</dbReference>
<dbReference type="Gene3D" id="1.10.10.10">
    <property type="entry name" value="Winged helix-like DNA-binding domain superfamily/Winged helix DNA-binding domain"/>
    <property type="match status" value="1"/>
</dbReference>
<evidence type="ECO:0000256" key="4">
    <source>
        <dbReference type="ARBA" id="ARBA00023159"/>
    </source>
</evidence>
<evidence type="ECO:0000256" key="5">
    <source>
        <dbReference type="ARBA" id="ARBA00023163"/>
    </source>
</evidence>
<dbReference type="SUPFAM" id="SSF46785">
    <property type="entry name" value="Winged helix' DNA-binding domain"/>
    <property type="match status" value="1"/>
</dbReference>
<keyword evidence="8" id="KW-1185">Reference proteome</keyword>
<reference evidence="7 8" key="1">
    <citation type="journal article" date="2021" name="Int. J. Syst. Evol. Microbiol.">
        <title>Classification of three corynebacterial strains isolated from a small paddock in North Rhine-Westphalia: proposal of &lt;i&gt;Corynebacterium kalinowskii&lt;/i&gt; sp. nov., &lt;i&gt;Corynebacterium comes&lt;/i&gt; sp. nov. and &lt;i&gt;Corynebacterium occultum&lt;/i&gt; sp. nov.</title>
        <authorList>
            <person name="Schaffert L."/>
            <person name="Ruwe M."/>
            <person name="Milse J."/>
            <person name="Hanuschka K."/>
            <person name="Ortseifen V."/>
            <person name="Droste J."/>
            <person name="Brandt D."/>
            <person name="Schl L."/>
            <person name="Kutter Y."/>
            <person name="Vinke S."/>
            <person name="Vieh P."/>
            <person name="Jacob L."/>
            <person name="L N.C."/>
            <person name="Schulte-Berndt E."/>
            <person name="Hain C."/>
            <person name="Linder M."/>
            <person name="Schmidt P."/>
            <person name="Wollenschl L."/>
            <person name="Luttermann T."/>
            <person name="Thieme E."/>
            <person name="Hassa J."/>
            <person name="Haak M."/>
            <person name="Wittchen M."/>
            <person name="Mentz A."/>
            <person name="Persicke M."/>
            <person name="Busche T."/>
            <person name="R C."/>
        </authorList>
    </citation>
    <scope>NUCLEOTIDE SEQUENCE [LARGE SCALE GENOMIC DNA]</scope>
    <source>
        <strain evidence="7 8">2019</strain>
    </source>
</reference>
<evidence type="ECO:0000256" key="2">
    <source>
        <dbReference type="ARBA" id="ARBA00023015"/>
    </source>
</evidence>
<keyword evidence="2" id="KW-0805">Transcription regulation</keyword>
<dbReference type="SUPFAM" id="SSF53850">
    <property type="entry name" value="Periplasmic binding protein-like II"/>
    <property type="match status" value="1"/>
</dbReference>
<evidence type="ECO:0000313" key="7">
    <source>
        <dbReference type="EMBL" id="QGU03400.1"/>
    </source>
</evidence>
<dbReference type="InterPro" id="IPR005119">
    <property type="entry name" value="LysR_subst-bd"/>
</dbReference>
<dbReference type="FunFam" id="1.10.10.10:FF:000001">
    <property type="entry name" value="LysR family transcriptional regulator"/>
    <property type="match status" value="1"/>
</dbReference>
<dbReference type="PANTHER" id="PTHR30346">
    <property type="entry name" value="TRANSCRIPTIONAL DUAL REGULATOR HCAR-RELATED"/>
    <property type="match status" value="1"/>
</dbReference>
<sequence>MEIRDYEAFITVAEELHFGRAAERLLISQPPLSNRIRQIERSLGLELFNRTTRAVELTSAGQRFLPAAREVMHHHEEAQRVAKAIRTGELGTVRLGFAGVSSQQALPILSRAVKDAYPDIDLQIQSQTYVYTAVEQLRQGSLDLAFSRLPTHPDLEARVIQVEELLCALPDDHPLADRDEINLSELAQEKFVSLTEDQGSVLQATMASLCISAGFRPQVIQYAPDSATVLALVAAGIGITITLSSVAETRPHDVAYKKLANINPSHMFATLAWRRNDPSQSLRHVLEISQQVLPTPDLSEFENNPFLKSIGPE</sequence>
<organism evidence="7 8">
    <name type="scientific">Corynebacterium comes</name>
    <dbReference type="NCBI Taxonomy" id="2675218"/>
    <lineage>
        <taxon>Bacteria</taxon>
        <taxon>Bacillati</taxon>
        <taxon>Actinomycetota</taxon>
        <taxon>Actinomycetes</taxon>
        <taxon>Mycobacteriales</taxon>
        <taxon>Corynebacteriaceae</taxon>
        <taxon>Corynebacterium</taxon>
    </lineage>
</organism>
<dbReference type="GO" id="GO:0032993">
    <property type="term" value="C:protein-DNA complex"/>
    <property type="evidence" value="ECO:0007669"/>
    <property type="project" value="TreeGrafter"/>
</dbReference>
<keyword evidence="5" id="KW-0804">Transcription</keyword>
<keyword evidence="3" id="KW-0238">DNA-binding</keyword>
<evidence type="ECO:0000313" key="8">
    <source>
        <dbReference type="Proteomes" id="UP000425178"/>
    </source>
</evidence>
<dbReference type="RefSeq" id="WP_156226591.1">
    <property type="nucleotide sequence ID" value="NZ_CP046453.1"/>
</dbReference>
<accession>A0A6B8W1A0</accession>
<dbReference type="KEGG" id="ccoe:CETAM_00535"/>
<evidence type="ECO:0000256" key="3">
    <source>
        <dbReference type="ARBA" id="ARBA00023125"/>
    </source>
</evidence>
<proteinExistence type="inferred from homology"/>
<dbReference type="InterPro" id="IPR036388">
    <property type="entry name" value="WH-like_DNA-bd_sf"/>
</dbReference>
<evidence type="ECO:0000256" key="1">
    <source>
        <dbReference type="ARBA" id="ARBA00009437"/>
    </source>
</evidence>
<dbReference type="Pfam" id="PF00126">
    <property type="entry name" value="HTH_1"/>
    <property type="match status" value="1"/>
</dbReference>
<dbReference type="GO" id="GO:0003700">
    <property type="term" value="F:DNA-binding transcription factor activity"/>
    <property type="evidence" value="ECO:0007669"/>
    <property type="project" value="InterPro"/>
</dbReference>
<feature type="domain" description="HTH lysR-type" evidence="6">
    <location>
        <begin position="1"/>
        <end position="58"/>
    </location>
</feature>
<protein>
    <submittedName>
        <fullName evidence="7">Hca operon transcriptional activator</fullName>
    </submittedName>
</protein>
<evidence type="ECO:0000259" key="6">
    <source>
        <dbReference type="PROSITE" id="PS50931"/>
    </source>
</evidence>
<keyword evidence="4" id="KW-0010">Activator</keyword>
<dbReference type="GO" id="GO:0003677">
    <property type="term" value="F:DNA binding"/>
    <property type="evidence" value="ECO:0007669"/>
    <property type="project" value="UniProtKB-KW"/>
</dbReference>
<dbReference type="InterPro" id="IPR000847">
    <property type="entry name" value="LysR_HTH_N"/>
</dbReference>
<name>A0A6B8W1A0_9CORY</name>
<dbReference type="EMBL" id="CP046453">
    <property type="protein sequence ID" value="QGU03400.1"/>
    <property type="molecule type" value="Genomic_DNA"/>
</dbReference>
<dbReference type="Proteomes" id="UP000425178">
    <property type="component" value="Chromosome"/>
</dbReference>
<dbReference type="Pfam" id="PF03466">
    <property type="entry name" value="LysR_substrate"/>
    <property type="match status" value="1"/>
</dbReference>
<dbReference type="Gene3D" id="3.40.190.10">
    <property type="entry name" value="Periplasmic binding protein-like II"/>
    <property type="match status" value="2"/>
</dbReference>
<comment type="similarity">
    <text evidence="1">Belongs to the LysR transcriptional regulatory family.</text>
</comment>
<dbReference type="PANTHER" id="PTHR30346:SF0">
    <property type="entry name" value="HCA OPERON TRANSCRIPTIONAL ACTIVATOR HCAR"/>
    <property type="match status" value="1"/>
</dbReference>
<dbReference type="CDD" id="cd08414">
    <property type="entry name" value="PBP2_LTTR_aromatics_like"/>
    <property type="match status" value="1"/>
</dbReference>
<dbReference type="InterPro" id="IPR036390">
    <property type="entry name" value="WH_DNA-bd_sf"/>
</dbReference>
<dbReference type="AlphaFoldDB" id="A0A6B8W1A0"/>
<dbReference type="PROSITE" id="PS50931">
    <property type="entry name" value="HTH_LYSR"/>
    <property type="match status" value="1"/>
</dbReference>